<dbReference type="RefSeq" id="WP_107801963.1">
    <property type="nucleotide sequence ID" value="NZ_QAOI01000002.1"/>
</dbReference>
<evidence type="ECO:0000256" key="1">
    <source>
        <dbReference type="SAM" id="Phobius"/>
    </source>
</evidence>
<keyword evidence="1" id="KW-1133">Transmembrane helix</keyword>
<dbReference type="Proteomes" id="UP000244128">
    <property type="component" value="Unassembled WGS sequence"/>
</dbReference>
<reference evidence="2 3" key="1">
    <citation type="submission" date="2018-04" db="EMBL/GenBank/DDBJ databases">
        <title>Active sludge and wastewater microbial communities from Klosterneuburg, Austria.</title>
        <authorList>
            <person name="Wagner M."/>
        </authorList>
    </citation>
    <scope>NUCLEOTIDE SEQUENCE [LARGE SCALE GENOMIC DNA]</scope>
    <source>
        <strain evidence="2 3">Nm49</strain>
    </source>
</reference>
<evidence type="ECO:0000313" key="3">
    <source>
        <dbReference type="Proteomes" id="UP000244128"/>
    </source>
</evidence>
<accession>A0A2T5I3P6</accession>
<keyword evidence="1" id="KW-0472">Membrane</keyword>
<gene>
    <name evidence="2" type="ORF">C8R26_10219</name>
</gene>
<protein>
    <submittedName>
        <fullName evidence="2">Uncharacterized protein</fullName>
    </submittedName>
</protein>
<sequence>MHATIPALPGGIHYILKSGIQLGEADGTLSGLLNRMEGTMLAAGMAVMIKLGFGFLINPGLSESQAKKAQHFFENNFVIKDPNVAGGIRYYQGKILIRTRKPQDDMNVLIKFCPNPEALYIQTPFGRQLNPAAIVTTEALSETEADRIERDPNAVDLMIRFKDTQAILGLAGRPNVDVAQLLIENLVQITGNFGHMFKFGAIGMNVQKAMKDFL</sequence>
<dbReference type="EMBL" id="QAOI01000002">
    <property type="protein sequence ID" value="PTQ78451.1"/>
    <property type="molecule type" value="Genomic_DNA"/>
</dbReference>
<proteinExistence type="predicted"/>
<dbReference type="AlphaFoldDB" id="A0A2T5I3P6"/>
<organism evidence="2 3">
    <name type="scientific">Nitrosomonas oligotropha</name>
    <dbReference type="NCBI Taxonomy" id="42354"/>
    <lineage>
        <taxon>Bacteria</taxon>
        <taxon>Pseudomonadati</taxon>
        <taxon>Pseudomonadota</taxon>
        <taxon>Betaproteobacteria</taxon>
        <taxon>Nitrosomonadales</taxon>
        <taxon>Nitrosomonadaceae</taxon>
        <taxon>Nitrosomonas</taxon>
    </lineage>
</organism>
<name>A0A2T5I3P6_9PROT</name>
<comment type="caution">
    <text evidence="2">The sequence shown here is derived from an EMBL/GenBank/DDBJ whole genome shotgun (WGS) entry which is preliminary data.</text>
</comment>
<keyword evidence="1" id="KW-0812">Transmembrane</keyword>
<feature type="transmembrane region" description="Helical" evidence="1">
    <location>
        <begin position="39"/>
        <end position="58"/>
    </location>
</feature>
<evidence type="ECO:0000313" key="2">
    <source>
        <dbReference type="EMBL" id="PTQ78451.1"/>
    </source>
</evidence>